<evidence type="ECO:0000313" key="3">
    <source>
        <dbReference type="EMBL" id="VVE87096.1"/>
    </source>
</evidence>
<protein>
    <recommendedName>
        <fullName evidence="5">Transmembrane protein</fullName>
    </recommendedName>
</protein>
<proteinExistence type="predicted"/>
<keyword evidence="4" id="KW-1185">Reference proteome</keyword>
<feature type="compositionally biased region" description="Basic and acidic residues" evidence="1">
    <location>
        <begin position="198"/>
        <end position="222"/>
    </location>
</feature>
<keyword evidence="2" id="KW-0472">Membrane</keyword>
<feature type="compositionally biased region" description="Low complexity" evidence="1">
    <location>
        <begin position="108"/>
        <end position="126"/>
    </location>
</feature>
<evidence type="ECO:0000256" key="2">
    <source>
        <dbReference type="SAM" id="Phobius"/>
    </source>
</evidence>
<name>A0A5E5BP63_9BURK</name>
<evidence type="ECO:0000313" key="4">
    <source>
        <dbReference type="Proteomes" id="UP000382040"/>
    </source>
</evidence>
<organism evidence="3 4">
    <name type="scientific">Pandoraea bronchicola</name>
    <dbReference type="NCBI Taxonomy" id="2508287"/>
    <lineage>
        <taxon>Bacteria</taxon>
        <taxon>Pseudomonadati</taxon>
        <taxon>Pseudomonadota</taxon>
        <taxon>Betaproteobacteria</taxon>
        <taxon>Burkholderiales</taxon>
        <taxon>Burkholderiaceae</taxon>
        <taxon>Pandoraea</taxon>
    </lineage>
</organism>
<reference evidence="3 4" key="1">
    <citation type="submission" date="2019-08" db="EMBL/GenBank/DDBJ databases">
        <authorList>
            <person name="Peeters C."/>
        </authorList>
    </citation>
    <scope>NUCLEOTIDE SEQUENCE [LARGE SCALE GENOMIC DNA]</scope>
    <source>
        <strain evidence="3 4">LMG 20603</strain>
    </source>
</reference>
<keyword evidence="2" id="KW-0812">Transmembrane</keyword>
<dbReference type="AlphaFoldDB" id="A0A5E5BP63"/>
<accession>A0A5E5BP63</accession>
<dbReference type="Proteomes" id="UP000382040">
    <property type="component" value="Unassembled WGS sequence"/>
</dbReference>
<evidence type="ECO:0008006" key="5">
    <source>
        <dbReference type="Google" id="ProtNLM"/>
    </source>
</evidence>
<sequence>MLRSTPPRLVWFALTITFYYLAWMGDYAAHAHGAADDTRLDDEPYARNVTLPSATPHAPSAADEAHVFAVLDILYGVLGLIFSISHTAAQREDIRTAHERRSPQAKISTSTVVTVADSGVSSGSSSPMQLDSPNSTGTREVNNNTPIGTSFTFPEPQTPDVSAPVASSLRHDDPPQPGPRPASARRHGTATVPSALCHPRDLPWWRSPRADADDDVQHSTPL</sequence>
<dbReference type="OrthoDB" id="8945317at2"/>
<feature type="transmembrane region" description="Helical" evidence="2">
    <location>
        <begin position="65"/>
        <end position="85"/>
    </location>
</feature>
<dbReference type="RefSeq" id="WP_150558474.1">
    <property type="nucleotide sequence ID" value="NZ_CABPST010000002.1"/>
</dbReference>
<gene>
    <name evidence="3" type="ORF">PBR20603_01021</name>
</gene>
<dbReference type="EMBL" id="CABPST010000002">
    <property type="protein sequence ID" value="VVE87096.1"/>
    <property type="molecule type" value="Genomic_DNA"/>
</dbReference>
<keyword evidence="2" id="KW-1133">Transmembrane helix</keyword>
<feature type="region of interest" description="Disordered" evidence="1">
    <location>
        <begin position="95"/>
        <end position="222"/>
    </location>
</feature>
<evidence type="ECO:0000256" key="1">
    <source>
        <dbReference type="SAM" id="MobiDB-lite"/>
    </source>
</evidence>
<feature type="compositionally biased region" description="Polar residues" evidence="1">
    <location>
        <begin position="127"/>
        <end position="152"/>
    </location>
</feature>